<evidence type="ECO:0000256" key="13">
    <source>
        <dbReference type="ARBA" id="ARBA00037847"/>
    </source>
</evidence>
<dbReference type="InterPro" id="IPR001611">
    <property type="entry name" value="Leu-rich_rpt"/>
</dbReference>
<dbReference type="PANTHER" id="PTHR27004:SF392">
    <property type="entry name" value="OS04G0677200 PROTEIN"/>
    <property type="match status" value="1"/>
</dbReference>
<evidence type="ECO:0000256" key="10">
    <source>
        <dbReference type="ARBA" id="ARBA00023136"/>
    </source>
</evidence>
<sequence>MPGLFKLHLAGIGVSGPMPEWLAAMSSLGELDLSSNKLSGELLPWIGNMTGLATLNLSRNELRSAIPESFKNLATLMELDLSDNKLYGPIRPGGRGRRGIGGDGVGGEVRVSGNPELGGRIPGMMAKMASLTELRMAGDGLEGGYRRGCSTCRAAGVRCVGQPADRTDTAAQGAGASRGFRGNTGLCGDPLPPCKEG</sequence>
<comment type="similarity">
    <text evidence="3">Belongs to the RLP family.</text>
</comment>
<dbReference type="Gene3D" id="3.80.10.10">
    <property type="entry name" value="Ribonuclease Inhibitor"/>
    <property type="match status" value="1"/>
</dbReference>
<organism evidence="14">
    <name type="scientific">Ananas comosus var. bracteatus</name>
    <name type="common">red pineapple</name>
    <dbReference type="NCBI Taxonomy" id="296719"/>
    <lineage>
        <taxon>Eukaryota</taxon>
        <taxon>Viridiplantae</taxon>
        <taxon>Streptophyta</taxon>
        <taxon>Embryophyta</taxon>
        <taxon>Tracheophyta</taxon>
        <taxon>Spermatophyta</taxon>
        <taxon>Magnoliopsida</taxon>
        <taxon>Liliopsida</taxon>
        <taxon>Poales</taxon>
        <taxon>Bromeliaceae</taxon>
        <taxon>Bromelioideae</taxon>
        <taxon>Ananas</taxon>
    </lineage>
</organism>
<keyword evidence="5" id="KW-0433">Leucine-rich repeat</keyword>
<dbReference type="InterPro" id="IPR032675">
    <property type="entry name" value="LRR_dom_sf"/>
</dbReference>
<evidence type="ECO:0000256" key="4">
    <source>
        <dbReference type="ARBA" id="ARBA00022475"/>
    </source>
</evidence>
<dbReference type="Pfam" id="PF13855">
    <property type="entry name" value="LRR_8"/>
    <property type="match status" value="1"/>
</dbReference>
<evidence type="ECO:0000256" key="1">
    <source>
        <dbReference type="ARBA" id="ARBA00004236"/>
    </source>
</evidence>
<gene>
    <name evidence="14" type="ORF">CB5_LOCUS13644</name>
</gene>
<dbReference type="EMBL" id="LR862148">
    <property type="protein sequence ID" value="CAD1830433.1"/>
    <property type="molecule type" value="Genomic_DNA"/>
</dbReference>
<name>A0A6V7PIE6_ANACO</name>
<keyword evidence="7" id="KW-0732">Signal</keyword>
<proteinExistence type="inferred from homology"/>
<evidence type="ECO:0000313" key="14">
    <source>
        <dbReference type="EMBL" id="CAD1830433.1"/>
    </source>
</evidence>
<dbReference type="FunFam" id="3.80.10.10:FF:000041">
    <property type="entry name" value="LRR receptor-like serine/threonine-protein kinase ERECTA"/>
    <property type="match status" value="1"/>
</dbReference>
<dbReference type="AlphaFoldDB" id="A0A6V7PIE6"/>
<evidence type="ECO:0000256" key="5">
    <source>
        <dbReference type="ARBA" id="ARBA00022614"/>
    </source>
</evidence>
<dbReference type="GO" id="GO:0005886">
    <property type="term" value="C:plasma membrane"/>
    <property type="evidence" value="ECO:0007669"/>
    <property type="project" value="UniProtKB-SubCell"/>
</dbReference>
<keyword evidence="9" id="KW-1133">Transmembrane helix</keyword>
<protein>
    <submittedName>
        <fullName evidence="14">Uncharacterized protein</fullName>
    </submittedName>
</protein>
<keyword evidence="6" id="KW-0812">Transmembrane</keyword>
<evidence type="ECO:0000256" key="12">
    <source>
        <dbReference type="ARBA" id="ARBA00023180"/>
    </source>
</evidence>
<dbReference type="PANTHER" id="PTHR27004">
    <property type="entry name" value="RECEPTOR-LIKE PROTEIN 12 ISOFORM X1"/>
    <property type="match status" value="1"/>
</dbReference>
<keyword evidence="4" id="KW-1003">Cell membrane</keyword>
<evidence type="ECO:0000256" key="2">
    <source>
        <dbReference type="ARBA" id="ARBA00004479"/>
    </source>
</evidence>
<evidence type="ECO:0000256" key="3">
    <source>
        <dbReference type="ARBA" id="ARBA00009592"/>
    </source>
</evidence>
<accession>A0A6V7PIE6</accession>
<comment type="subcellular location">
    <subcellularLocation>
        <location evidence="1">Cell membrane</location>
    </subcellularLocation>
    <subcellularLocation>
        <location evidence="13">Endomembrane system</location>
        <topology evidence="13">Single-pass membrane protein</topology>
    </subcellularLocation>
    <subcellularLocation>
        <location evidence="2">Membrane</location>
        <topology evidence="2">Single-pass type I membrane protein</topology>
    </subcellularLocation>
</comment>
<reference evidence="14" key="1">
    <citation type="submission" date="2020-07" db="EMBL/GenBank/DDBJ databases">
        <authorList>
            <person name="Lin J."/>
        </authorList>
    </citation>
    <scope>NUCLEOTIDE SEQUENCE</scope>
</reference>
<keyword evidence="8" id="KW-0677">Repeat</keyword>
<keyword evidence="10" id="KW-0472">Membrane</keyword>
<evidence type="ECO:0000256" key="11">
    <source>
        <dbReference type="ARBA" id="ARBA00023170"/>
    </source>
</evidence>
<keyword evidence="11" id="KW-0675">Receptor</keyword>
<evidence type="ECO:0000256" key="8">
    <source>
        <dbReference type="ARBA" id="ARBA00022737"/>
    </source>
</evidence>
<keyword evidence="12" id="KW-0325">Glycoprotein</keyword>
<evidence type="ECO:0000256" key="6">
    <source>
        <dbReference type="ARBA" id="ARBA00022692"/>
    </source>
</evidence>
<dbReference type="SUPFAM" id="SSF52058">
    <property type="entry name" value="L domain-like"/>
    <property type="match status" value="1"/>
</dbReference>
<evidence type="ECO:0000256" key="9">
    <source>
        <dbReference type="ARBA" id="ARBA00022989"/>
    </source>
</evidence>
<dbReference type="PRINTS" id="PR00019">
    <property type="entry name" value="LEURICHRPT"/>
</dbReference>
<evidence type="ECO:0000256" key="7">
    <source>
        <dbReference type="ARBA" id="ARBA00022729"/>
    </source>
</evidence>